<dbReference type="Proteomes" id="UP001500454">
    <property type="component" value="Unassembled WGS sequence"/>
</dbReference>
<protein>
    <submittedName>
        <fullName evidence="1">Uncharacterized protein</fullName>
    </submittedName>
</protein>
<dbReference type="RefSeq" id="WP_345224155.1">
    <property type="nucleotide sequence ID" value="NZ_BAABHA010000004.1"/>
</dbReference>
<gene>
    <name evidence="1" type="ORF">GCM10023186_22170</name>
</gene>
<dbReference type="EMBL" id="BAABHA010000004">
    <property type="protein sequence ID" value="GAA4382128.1"/>
    <property type="molecule type" value="Genomic_DNA"/>
</dbReference>
<evidence type="ECO:0000313" key="1">
    <source>
        <dbReference type="EMBL" id="GAA4382128.1"/>
    </source>
</evidence>
<reference evidence="2" key="1">
    <citation type="journal article" date="2019" name="Int. J. Syst. Evol. Microbiol.">
        <title>The Global Catalogue of Microorganisms (GCM) 10K type strain sequencing project: providing services to taxonomists for standard genome sequencing and annotation.</title>
        <authorList>
            <consortium name="The Broad Institute Genomics Platform"/>
            <consortium name="The Broad Institute Genome Sequencing Center for Infectious Disease"/>
            <person name="Wu L."/>
            <person name="Ma J."/>
        </authorList>
    </citation>
    <scope>NUCLEOTIDE SEQUENCE [LARGE SCALE GENOMIC DNA]</scope>
    <source>
        <strain evidence="2">JCM 17924</strain>
    </source>
</reference>
<name>A0ABP8IZP6_9BACT</name>
<proteinExistence type="predicted"/>
<keyword evidence="2" id="KW-1185">Reference proteome</keyword>
<evidence type="ECO:0000313" key="2">
    <source>
        <dbReference type="Proteomes" id="UP001500454"/>
    </source>
</evidence>
<sequence length="102" mass="11280">MMDGLTFVVAAHVAERREGIGREIVLVRPGLAPAWRAELPMLLDQRPATAALVEYVVKLYYRQMPVEAELTGWSALTGAVRLALARANKEDDGEWVYGEIVA</sequence>
<accession>A0ABP8IZP6</accession>
<comment type="caution">
    <text evidence="1">The sequence shown here is derived from an EMBL/GenBank/DDBJ whole genome shotgun (WGS) entry which is preliminary data.</text>
</comment>
<organism evidence="1 2">
    <name type="scientific">Hymenobacter koreensis</name>
    <dbReference type="NCBI Taxonomy" id="1084523"/>
    <lineage>
        <taxon>Bacteria</taxon>
        <taxon>Pseudomonadati</taxon>
        <taxon>Bacteroidota</taxon>
        <taxon>Cytophagia</taxon>
        <taxon>Cytophagales</taxon>
        <taxon>Hymenobacteraceae</taxon>
        <taxon>Hymenobacter</taxon>
    </lineage>
</organism>